<protein>
    <recommendedName>
        <fullName evidence="2">Urease accessory protein UreH-like transmembrane domain-containing protein</fullName>
    </recommendedName>
</protein>
<keyword evidence="4" id="KW-1185">Reference proteome</keyword>
<dbReference type="InterPro" id="IPR039447">
    <property type="entry name" value="UreH-like_TM_dom"/>
</dbReference>
<feature type="domain" description="Urease accessory protein UreH-like transmembrane" evidence="2">
    <location>
        <begin position="15"/>
        <end position="178"/>
    </location>
</feature>
<keyword evidence="1" id="KW-0472">Membrane</keyword>
<evidence type="ECO:0000256" key="1">
    <source>
        <dbReference type="SAM" id="Phobius"/>
    </source>
</evidence>
<dbReference type="PANTHER" id="PTHR42208:SF1">
    <property type="entry name" value="HEAVY METAL TRANSPORTER"/>
    <property type="match status" value="1"/>
</dbReference>
<feature type="transmembrane region" description="Helical" evidence="1">
    <location>
        <begin position="121"/>
        <end position="144"/>
    </location>
</feature>
<feature type="transmembrane region" description="Helical" evidence="1">
    <location>
        <begin position="193"/>
        <end position="215"/>
    </location>
</feature>
<proteinExistence type="predicted"/>
<organism evidence="3 4">
    <name type="scientific">Hydrocarboniphaga effusa AP103</name>
    <dbReference type="NCBI Taxonomy" id="1172194"/>
    <lineage>
        <taxon>Bacteria</taxon>
        <taxon>Pseudomonadati</taxon>
        <taxon>Pseudomonadota</taxon>
        <taxon>Gammaproteobacteria</taxon>
        <taxon>Nevskiales</taxon>
        <taxon>Nevskiaceae</taxon>
        <taxon>Hydrocarboniphaga</taxon>
    </lineage>
</organism>
<comment type="caution">
    <text evidence="3">The sequence shown here is derived from an EMBL/GenBank/DDBJ whole genome shotgun (WGS) entry which is preliminary data.</text>
</comment>
<dbReference type="STRING" id="1172194.WQQ_10870"/>
<sequence length="219" mass="23187">MPWLASGLALTVPSVFMLGLASSPHCALMCGPWLLLGMPSLRSQLMLQLGRLSAYALLGLLAGGGAALLLRRFGDPQLAMALRLLAALLLLAMAIYSWRQMRRPACCRGGLHARLQNTPDWARGLLMGLMPCALLYGVIGLAALTASPWSAAALLLAFGLGSSPLLLLAGGLLGRARLGSTRLRLPQTRTWPLALSALWFASSVLMAAPTLAWLCRPGH</sequence>
<reference evidence="3 4" key="1">
    <citation type="journal article" date="2012" name="J. Bacteriol.">
        <title>Genome Sequence of n-Alkane-Degrading Hydrocarboniphaga effusa Strain AP103T (ATCC BAA-332T).</title>
        <authorList>
            <person name="Chang H.K."/>
            <person name="Zylstra G.J."/>
            <person name="Chae J.C."/>
        </authorList>
    </citation>
    <scope>NUCLEOTIDE SEQUENCE [LARGE SCALE GENOMIC DNA]</scope>
    <source>
        <strain evidence="3 4">AP103</strain>
    </source>
</reference>
<dbReference type="Proteomes" id="UP000003704">
    <property type="component" value="Unassembled WGS sequence"/>
</dbReference>
<keyword evidence="1" id="KW-1133">Transmembrane helix</keyword>
<dbReference type="EMBL" id="AKGD01000001">
    <property type="protein sequence ID" value="EIT70950.1"/>
    <property type="molecule type" value="Genomic_DNA"/>
</dbReference>
<accession>I8TB15</accession>
<feature type="transmembrane region" description="Helical" evidence="1">
    <location>
        <begin position="151"/>
        <end position="173"/>
    </location>
</feature>
<feature type="transmembrane region" description="Helical" evidence="1">
    <location>
        <begin position="82"/>
        <end position="101"/>
    </location>
</feature>
<evidence type="ECO:0000259" key="2">
    <source>
        <dbReference type="Pfam" id="PF13386"/>
    </source>
</evidence>
<evidence type="ECO:0000313" key="4">
    <source>
        <dbReference type="Proteomes" id="UP000003704"/>
    </source>
</evidence>
<dbReference type="AlphaFoldDB" id="I8TB15"/>
<dbReference type="PANTHER" id="PTHR42208">
    <property type="entry name" value="HEAVY METAL TRANSPORTER-RELATED"/>
    <property type="match status" value="1"/>
</dbReference>
<feature type="transmembrane region" description="Helical" evidence="1">
    <location>
        <begin position="53"/>
        <end position="70"/>
    </location>
</feature>
<keyword evidence="1" id="KW-0812">Transmembrane</keyword>
<name>I8TB15_9GAMM</name>
<gene>
    <name evidence="3" type="ORF">WQQ_10870</name>
</gene>
<evidence type="ECO:0000313" key="3">
    <source>
        <dbReference type="EMBL" id="EIT70950.1"/>
    </source>
</evidence>
<dbReference type="Pfam" id="PF13386">
    <property type="entry name" value="DsbD_2"/>
    <property type="match status" value="1"/>
</dbReference>